<accession>A0A0F8YVL1</accession>
<reference evidence="1" key="1">
    <citation type="journal article" date="2015" name="Nature">
        <title>Complex archaea that bridge the gap between prokaryotes and eukaryotes.</title>
        <authorList>
            <person name="Spang A."/>
            <person name="Saw J.H."/>
            <person name="Jorgensen S.L."/>
            <person name="Zaremba-Niedzwiedzka K."/>
            <person name="Martijn J."/>
            <person name="Lind A.E."/>
            <person name="van Eijk R."/>
            <person name="Schleper C."/>
            <person name="Guy L."/>
            <person name="Ettema T.J."/>
        </authorList>
    </citation>
    <scope>NUCLEOTIDE SEQUENCE</scope>
</reference>
<feature type="non-terminal residue" evidence="1">
    <location>
        <position position="223"/>
    </location>
</feature>
<proteinExistence type="predicted"/>
<sequence>MYQLIYGSLKLNGEKMLTSRMRVSMALNHEETDRPPADLGSTCNTSITKIAYRNLRIHLGYPPENKPKFLSEEMQVVEVEDSILERLHIDTVGVHANPPDVDRPDRFSEDRFIDEWGIKYKAARSNGEVLYYDIEESPLAAVSTLKELEGYRWPDPEAPGRTRGLRERAAGLRESTDRALVGHMGDTSIFQACTMIRGMEQFLTDLLINKKIAHALLERVLEI</sequence>
<protein>
    <submittedName>
        <fullName evidence="1">Uncharacterized protein</fullName>
    </submittedName>
</protein>
<evidence type="ECO:0000313" key="1">
    <source>
        <dbReference type="EMBL" id="KKK58129.1"/>
    </source>
</evidence>
<dbReference type="Gene3D" id="3.20.20.210">
    <property type="match status" value="1"/>
</dbReference>
<comment type="caution">
    <text evidence="1">The sequence shown here is derived from an EMBL/GenBank/DDBJ whole genome shotgun (WGS) entry which is preliminary data.</text>
</comment>
<dbReference type="EMBL" id="LAZR01064132">
    <property type="protein sequence ID" value="KKK58129.1"/>
    <property type="molecule type" value="Genomic_DNA"/>
</dbReference>
<organism evidence="1">
    <name type="scientific">marine sediment metagenome</name>
    <dbReference type="NCBI Taxonomy" id="412755"/>
    <lineage>
        <taxon>unclassified sequences</taxon>
        <taxon>metagenomes</taxon>
        <taxon>ecological metagenomes</taxon>
    </lineage>
</organism>
<dbReference type="AlphaFoldDB" id="A0A0F8YVL1"/>
<dbReference type="InterPro" id="IPR038071">
    <property type="entry name" value="UROD/MetE-like_sf"/>
</dbReference>
<name>A0A0F8YVL1_9ZZZZ</name>
<gene>
    <name evidence="1" type="ORF">LCGC14_3047550</name>
</gene>